<dbReference type="PIRSF" id="PIRSF000709">
    <property type="entry name" value="6PFK_2-Ptase"/>
    <property type="match status" value="1"/>
</dbReference>
<accession>A0ABS7AS41</accession>
<dbReference type="Pfam" id="PF00300">
    <property type="entry name" value="His_Phos_1"/>
    <property type="match status" value="1"/>
</dbReference>
<keyword evidence="1" id="KW-0324">Glycolysis</keyword>
<comment type="caution">
    <text evidence="3">The sequence shown here is derived from an EMBL/GenBank/DDBJ whole genome shotgun (WGS) entry which is preliminary data.</text>
</comment>
<dbReference type="CDD" id="cd07067">
    <property type="entry name" value="HP_PGM_like"/>
    <property type="match status" value="1"/>
</dbReference>
<dbReference type="InterPro" id="IPR029033">
    <property type="entry name" value="His_PPase_superfam"/>
</dbReference>
<protein>
    <submittedName>
        <fullName evidence="3">Histidine phosphatase family protein</fullName>
    </submittedName>
</protein>
<evidence type="ECO:0000313" key="3">
    <source>
        <dbReference type="EMBL" id="MBW6411479.1"/>
    </source>
</evidence>
<dbReference type="PANTHER" id="PTHR48100">
    <property type="entry name" value="BROAD-SPECIFICITY PHOSPHATASE YOR283W-RELATED"/>
    <property type="match status" value="1"/>
</dbReference>
<evidence type="ECO:0000313" key="4">
    <source>
        <dbReference type="Proteomes" id="UP001519921"/>
    </source>
</evidence>
<sequence length="202" mass="22967">MTTIFLTRHGETKWNTEKRLQGSKDSPLTDKGLNQARCLRDRVRDEKIDIIYSSPIKRALDTAKIIADPNNTPIVTCDELKEISFGDFEGTSVTELPKIGESNLLEELFIGNREVKGINGETILDVEKRVFKVLNDILEKEKGKTIMIVSHGMALKVIMSYFIEFESEIKGVYGQASLTKIVKEDNKYNILFKNDKSHTEKI</sequence>
<dbReference type="SUPFAM" id="SSF53254">
    <property type="entry name" value="Phosphoglycerate mutase-like"/>
    <property type="match status" value="1"/>
</dbReference>
<proteinExistence type="predicted"/>
<dbReference type="InterPro" id="IPR050275">
    <property type="entry name" value="PGM_Phosphatase"/>
</dbReference>
<keyword evidence="4" id="KW-1185">Reference proteome</keyword>
<dbReference type="InterPro" id="IPR001345">
    <property type="entry name" value="PG/BPGM_mutase_AS"/>
</dbReference>
<dbReference type="EMBL" id="JAHXPT010000014">
    <property type="protein sequence ID" value="MBW6411479.1"/>
    <property type="molecule type" value="Genomic_DNA"/>
</dbReference>
<dbReference type="PANTHER" id="PTHR48100:SF1">
    <property type="entry name" value="HISTIDINE PHOSPHATASE FAMILY PROTEIN-RELATED"/>
    <property type="match status" value="1"/>
</dbReference>
<dbReference type="RefSeq" id="WP_219780941.1">
    <property type="nucleotide sequence ID" value="NZ_JAHXPT010000014.1"/>
</dbReference>
<dbReference type="PROSITE" id="PS00175">
    <property type="entry name" value="PG_MUTASE"/>
    <property type="match status" value="1"/>
</dbReference>
<dbReference type="SMART" id="SM00855">
    <property type="entry name" value="PGAM"/>
    <property type="match status" value="1"/>
</dbReference>
<name>A0ABS7AS41_9CLOT</name>
<dbReference type="InterPro" id="IPR013078">
    <property type="entry name" value="His_Pase_superF_clade-1"/>
</dbReference>
<organism evidence="3 4">
    <name type="scientific">Clostridium weizhouense</name>
    <dbReference type="NCBI Taxonomy" id="2859781"/>
    <lineage>
        <taxon>Bacteria</taxon>
        <taxon>Bacillati</taxon>
        <taxon>Bacillota</taxon>
        <taxon>Clostridia</taxon>
        <taxon>Eubacteriales</taxon>
        <taxon>Clostridiaceae</taxon>
        <taxon>Clostridium</taxon>
    </lineage>
</organism>
<keyword evidence="2" id="KW-0413">Isomerase</keyword>
<evidence type="ECO:0000256" key="1">
    <source>
        <dbReference type="ARBA" id="ARBA00023152"/>
    </source>
</evidence>
<dbReference type="Gene3D" id="3.40.50.1240">
    <property type="entry name" value="Phosphoglycerate mutase-like"/>
    <property type="match status" value="1"/>
</dbReference>
<evidence type="ECO:0000256" key="2">
    <source>
        <dbReference type="ARBA" id="ARBA00023235"/>
    </source>
</evidence>
<gene>
    <name evidence="3" type="ORF">KYD98_15430</name>
</gene>
<dbReference type="Proteomes" id="UP001519921">
    <property type="component" value="Unassembled WGS sequence"/>
</dbReference>
<reference evidence="3 4" key="1">
    <citation type="submission" date="2021-07" db="EMBL/GenBank/DDBJ databases">
        <title>Clostridium weizhouense sp. nov., an anaerobic bacterium isolated from activated sludge of Petroleum wastewater.</title>
        <authorList>
            <person name="Li Q."/>
        </authorList>
    </citation>
    <scope>NUCLEOTIDE SEQUENCE [LARGE SCALE GENOMIC DNA]</scope>
    <source>
        <strain evidence="3 4">YB-6</strain>
    </source>
</reference>